<gene>
    <name evidence="2" type="ORF">GMARGA_LOCUS27707</name>
</gene>
<evidence type="ECO:0000313" key="2">
    <source>
        <dbReference type="EMBL" id="CAG8820943.1"/>
    </source>
</evidence>
<feature type="compositionally biased region" description="Polar residues" evidence="1">
    <location>
        <begin position="115"/>
        <end position="128"/>
    </location>
</feature>
<feature type="non-terminal residue" evidence="2">
    <location>
        <position position="1"/>
    </location>
</feature>
<dbReference type="Proteomes" id="UP000789901">
    <property type="component" value="Unassembled WGS sequence"/>
</dbReference>
<feature type="region of interest" description="Disordered" evidence="1">
    <location>
        <begin position="115"/>
        <end position="144"/>
    </location>
</feature>
<evidence type="ECO:0000256" key="1">
    <source>
        <dbReference type="SAM" id="MobiDB-lite"/>
    </source>
</evidence>
<sequence>FYYEKSYNVNDANSEVKKEIEKQLPDGTSETTIRKRKERAQKIFHLFSKIGIDKIVRNHLYKSRGHDLEGHTHMTIAPYIKFDGDGSDRRVAKSWNNERSRNRIYIQQPTITGENINGNGTFVSGSSISKRDHEEDEHKDRTKKMKTIDSKIDEFFSPVKTHENVNNDHDNEVVALEPRCHLPEEELEDGLLQESPNAIVDYKLMINNVCIRSVIEKWRESSKYVEEIHKQDLMRYNIIETTRSSATEARKLLKDYWEDIISTIEKFLMSRPDATPVDSDSDSASASTDQTMEQDGRAEDIRQYLTKISKNMNTAKRLCDVIMAEREKLRADGNIKWKKRSLELMKIFSQMAEITSKKIKPNMTTLLGLSLAGEKTLRCSAILLNQSMKDDNRRCSGNKIDAIMSILDLDLEFSTLEVSGSPSSLDHTHYVGDRNKTAKMLKIILNYIFIKYPGDFEKFRRIKVYGVQIYVANFRFKLVDVAVTSSSESILAYITSVPSEIGNDNAMIANVEVSPKKKKN</sequence>
<protein>
    <submittedName>
        <fullName evidence="2">41771_t:CDS:1</fullName>
    </submittedName>
</protein>
<comment type="caution">
    <text evidence="2">The sequence shown here is derived from an EMBL/GenBank/DDBJ whole genome shotgun (WGS) entry which is preliminary data.</text>
</comment>
<feature type="compositionally biased region" description="Basic and acidic residues" evidence="1">
    <location>
        <begin position="129"/>
        <end position="144"/>
    </location>
</feature>
<accession>A0ABN7W8N9</accession>
<proteinExistence type="predicted"/>
<reference evidence="2 3" key="1">
    <citation type="submission" date="2021-06" db="EMBL/GenBank/DDBJ databases">
        <authorList>
            <person name="Kallberg Y."/>
            <person name="Tangrot J."/>
            <person name="Rosling A."/>
        </authorList>
    </citation>
    <scope>NUCLEOTIDE SEQUENCE [LARGE SCALE GENOMIC DNA]</scope>
    <source>
        <strain evidence="2 3">120-4 pot B 10/14</strain>
    </source>
</reference>
<feature type="compositionally biased region" description="Low complexity" evidence="1">
    <location>
        <begin position="272"/>
        <end position="289"/>
    </location>
</feature>
<feature type="region of interest" description="Disordered" evidence="1">
    <location>
        <begin position="272"/>
        <end position="296"/>
    </location>
</feature>
<dbReference type="EMBL" id="CAJVQB010034280">
    <property type="protein sequence ID" value="CAG8820943.1"/>
    <property type="molecule type" value="Genomic_DNA"/>
</dbReference>
<name>A0ABN7W8N9_GIGMA</name>
<evidence type="ECO:0000313" key="3">
    <source>
        <dbReference type="Proteomes" id="UP000789901"/>
    </source>
</evidence>
<organism evidence="2 3">
    <name type="scientific">Gigaspora margarita</name>
    <dbReference type="NCBI Taxonomy" id="4874"/>
    <lineage>
        <taxon>Eukaryota</taxon>
        <taxon>Fungi</taxon>
        <taxon>Fungi incertae sedis</taxon>
        <taxon>Mucoromycota</taxon>
        <taxon>Glomeromycotina</taxon>
        <taxon>Glomeromycetes</taxon>
        <taxon>Diversisporales</taxon>
        <taxon>Gigasporaceae</taxon>
        <taxon>Gigaspora</taxon>
    </lineage>
</organism>
<keyword evidence="3" id="KW-1185">Reference proteome</keyword>